<dbReference type="Proteomes" id="UP001172702">
    <property type="component" value="Unassembled WGS sequence"/>
</dbReference>
<evidence type="ECO:0000313" key="3">
    <source>
        <dbReference type="Proteomes" id="UP001172702"/>
    </source>
</evidence>
<evidence type="ECO:0000256" key="1">
    <source>
        <dbReference type="SAM" id="MobiDB-lite"/>
    </source>
</evidence>
<protein>
    <submittedName>
        <fullName evidence="2">Uncharacterized protein</fullName>
    </submittedName>
</protein>
<reference evidence="2 3" key="1">
    <citation type="submission" date="2023-07" db="EMBL/GenBank/DDBJ databases">
        <title>Strategy for survival of the halotoleranting strain Dietzia MX2 from the Yakshinskoe mineral salts deposit.</title>
        <authorList>
            <person name="Kharitonova M.A."/>
            <person name="Kupriyanova-Ashina F.G."/>
            <person name="Shakirov T.R."/>
            <person name="Vafina M.S."/>
            <person name="Ilinskaya O.N."/>
        </authorList>
    </citation>
    <scope>NUCLEOTIDE SEQUENCE [LARGE SCALE GENOMIC DNA]</scope>
    <source>
        <strain evidence="2 3">MX2</strain>
    </source>
</reference>
<keyword evidence="3" id="KW-1185">Reference proteome</keyword>
<evidence type="ECO:0000313" key="2">
    <source>
        <dbReference type="EMBL" id="MDN4504558.1"/>
    </source>
</evidence>
<sequence length="355" mass="39576">MSSSPDPDADADADADSVPATPRVLPSHGSRAAWRLQEEPGLASLPRLCLSPVQYYEAHLFGSPSAFPPGHRRHDQGVAADLDLPGDLRDDIEAWIDEWKENFVHLGDRPVDQPVWREGVDELAWLDRGHELADRLEVSLTGTAVFCTAERYVVCELAADQLDYVHPLRGDYVRTEGWRAPGNGPDPDRTPTIRLMPEYGVTWGLWAGRLPYYQPPRLRDGFMDFATPRSLGLTPDLESRILRWNDDWRRGFVDYGGSADDSSADDSGAALGLLGYGYGVPVWTDGVDPVDWYREGLAIARRLAEELPGVEVELVAIRNVCSARLVMQDHTSHLRGQDPATYSDIYLTERRRVGS</sequence>
<name>A0ABT8GWI9_9ACTN</name>
<comment type="caution">
    <text evidence="2">The sequence shown here is derived from an EMBL/GenBank/DDBJ whole genome shotgun (WGS) entry which is preliminary data.</text>
</comment>
<accession>A0ABT8GWI9</accession>
<proteinExistence type="predicted"/>
<gene>
    <name evidence="2" type="ORF">QYF62_00570</name>
</gene>
<organism evidence="2 3">
    <name type="scientific">Dietzia maris</name>
    <dbReference type="NCBI Taxonomy" id="37915"/>
    <lineage>
        <taxon>Bacteria</taxon>
        <taxon>Bacillati</taxon>
        <taxon>Actinomycetota</taxon>
        <taxon>Actinomycetes</taxon>
        <taxon>Mycobacteriales</taxon>
        <taxon>Dietziaceae</taxon>
        <taxon>Dietzia</taxon>
    </lineage>
</organism>
<dbReference type="EMBL" id="JAUHTB010000001">
    <property type="protein sequence ID" value="MDN4504558.1"/>
    <property type="molecule type" value="Genomic_DNA"/>
</dbReference>
<dbReference type="RefSeq" id="WP_301162102.1">
    <property type="nucleotide sequence ID" value="NZ_JAUHTB010000001.1"/>
</dbReference>
<feature type="region of interest" description="Disordered" evidence="1">
    <location>
        <begin position="1"/>
        <end position="29"/>
    </location>
</feature>